<evidence type="ECO:0000256" key="4">
    <source>
        <dbReference type="ARBA" id="ARBA00022989"/>
    </source>
</evidence>
<feature type="transmembrane region" description="Helical" evidence="7">
    <location>
        <begin position="602"/>
        <end position="624"/>
    </location>
</feature>
<dbReference type="PANTHER" id="PTHR23513">
    <property type="entry name" value="INTEGRAL MEMBRANE EFFLUX PROTEIN-RELATED"/>
    <property type="match status" value="1"/>
</dbReference>
<feature type="transmembrane region" description="Helical" evidence="7">
    <location>
        <begin position="398"/>
        <end position="418"/>
    </location>
</feature>
<evidence type="ECO:0000313" key="8">
    <source>
        <dbReference type="EMBL" id="KAF2077182.1"/>
    </source>
</evidence>
<keyword evidence="5 7" id="KW-0472">Membrane</keyword>
<comment type="subcellular location">
    <subcellularLocation>
        <location evidence="1">Cell membrane</location>
        <topology evidence="1">Multi-pass membrane protein</topology>
    </subcellularLocation>
</comment>
<feature type="compositionally biased region" description="Basic and acidic residues" evidence="6">
    <location>
        <begin position="462"/>
        <end position="478"/>
    </location>
</feature>
<name>A0A8J4Q1U9_9MYCE</name>
<dbReference type="GO" id="GO:0005886">
    <property type="term" value="C:plasma membrane"/>
    <property type="evidence" value="ECO:0007669"/>
    <property type="project" value="UniProtKB-SubCell"/>
</dbReference>
<organism evidence="8 9">
    <name type="scientific">Polysphondylium violaceum</name>
    <dbReference type="NCBI Taxonomy" id="133409"/>
    <lineage>
        <taxon>Eukaryota</taxon>
        <taxon>Amoebozoa</taxon>
        <taxon>Evosea</taxon>
        <taxon>Eumycetozoa</taxon>
        <taxon>Dictyostelia</taxon>
        <taxon>Dictyosteliales</taxon>
        <taxon>Dictyosteliaceae</taxon>
        <taxon>Polysphondylium</taxon>
    </lineage>
</organism>
<feature type="compositionally biased region" description="Basic and acidic residues" evidence="6">
    <location>
        <begin position="29"/>
        <end position="48"/>
    </location>
</feature>
<feature type="compositionally biased region" description="Low complexity" evidence="6">
    <location>
        <begin position="502"/>
        <end position="515"/>
    </location>
</feature>
<keyword evidence="3 7" id="KW-0812">Transmembrane</keyword>
<feature type="compositionally biased region" description="Polar residues" evidence="6">
    <location>
        <begin position="1"/>
        <end position="28"/>
    </location>
</feature>
<feature type="compositionally biased region" description="Polar residues" evidence="6">
    <location>
        <begin position="516"/>
        <end position="534"/>
    </location>
</feature>
<feature type="transmembrane region" description="Helical" evidence="7">
    <location>
        <begin position="424"/>
        <end position="443"/>
    </location>
</feature>
<dbReference type="InterPro" id="IPR036259">
    <property type="entry name" value="MFS_trans_sf"/>
</dbReference>
<dbReference type="AlphaFoldDB" id="A0A8J4Q1U9"/>
<evidence type="ECO:0000256" key="3">
    <source>
        <dbReference type="ARBA" id="ARBA00022692"/>
    </source>
</evidence>
<evidence type="ECO:0000313" key="9">
    <source>
        <dbReference type="Proteomes" id="UP000695562"/>
    </source>
</evidence>
<evidence type="ECO:0000256" key="1">
    <source>
        <dbReference type="ARBA" id="ARBA00004651"/>
    </source>
</evidence>
<feature type="region of interest" description="Disordered" evidence="6">
    <location>
        <begin position="1"/>
        <end position="58"/>
    </location>
</feature>
<feature type="transmembrane region" description="Helical" evidence="7">
    <location>
        <begin position="251"/>
        <end position="271"/>
    </location>
</feature>
<evidence type="ECO:0000256" key="2">
    <source>
        <dbReference type="ARBA" id="ARBA00022475"/>
    </source>
</evidence>
<accession>A0A8J4Q1U9</accession>
<dbReference type="EMBL" id="AJWJ01000036">
    <property type="protein sequence ID" value="KAF2077182.1"/>
    <property type="molecule type" value="Genomic_DNA"/>
</dbReference>
<reference evidence="8" key="1">
    <citation type="submission" date="2020-01" db="EMBL/GenBank/DDBJ databases">
        <title>Development of genomics and gene disruption for Polysphondylium violaceum indicates a role for the polyketide synthase stlB in stalk morphogenesis.</title>
        <authorList>
            <person name="Narita B."/>
            <person name="Kawabe Y."/>
            <person name="Kin K."/>
            <person name="Saito T."/>
            <person name="Gibbs R."/>
            <person name="Kuspa A."/>
            <person name="Muzny D."/>
            <person name="Queller D."/>
            <person name="Richards S."/>
            <person name="Strassman J."/>
            <person name="Sucgang R."/>
            <person name="Worley K."/>
            <person name="Schaap P."/>
        </authorList>
    </citation>
    <scope>NUCLEOTIDE SEQUENCE</scope>
    <source>
        <strain evidence="8">QSvi11</strain>
    </source>
</reference>
<proteinExistence type="predicted"/>
<sequence length="631" mass="70063">MDSQSSPLENSHQNNNVGQRFDSVQENTGDLKDIEITSQHQHDVEKGVENNFNSPPFDQDGPEAKKYSRFHPHFYTQDHLNETKIIIASMSFKFAFETFSSALGLLVLTRFDDYGVTLLAVMNIVYFISQSIGSVLVGPFVRSFRASRVTSFVLFFMAILISILIIVEACTGGTLDKLGSWNKWLITPVYLLMGLFLGMVEVSRKLTPRQVLGNNNAKLSKLNGLIHLFYEASGTAGAFLSTLLISKLGPIYALIHQPIFFLIGSILFFSVSQPFPPSLVSDSQEINVSSFTLFKNRFKNPIVRAAIKGSHEVYLYFHALFVGARHILSREYWWIITTYVLPQVLHRLLENLLFPTFAKKVLNDGSLSGILTGGSNMGEAVGSLMVVKFGRYVKNPLWWVRADGLFCNLLWILVYPPKLSSPSAIAWSMVPIWVVVSSSWAAGDISLLSFIQSQFPLNVASQDHHKKEEEQDKSETKNEQPAANIDLENPDRQISDVEMSTIGSSTNSSTESLQSIHHSTTDAPRVAPSNQSDTSVEDLTLDDTGKQVDISDEDDPPPGSPLASVIGFLFALYAIIISLLSFGLGRTMDHFINQGDTQRGFFYIAGVGFTVCGGLVILSSFFAMHKELRKL</sequence>
<evidence type="ECO:0000256" key="7">
    <source>
        <dbReference type="SAM" id="Phobius"/>
    </source>
</evidence>
<feature type="transmembrane region" description="Helical" evidence="7">
    <location>
        <begin position="224"/>
        <end position="245"/>
    </location>
</feature>
<keyword evidence="4 7" id="KW-1133">Transmembrane helix</keyword>
<dbReference type="Gene3D" id="1.20.1250.20">
    <property type="entry name" value="MFS general substrate transporter like domains"/>
    <property type="match status" value="1"/>
</dbReference>
<feature type="transmembrane region" description="Helical" evidence="7">
    <location>
        <begin position="94"/>
        <end position="111"/>
    </location>
</feature>
<feature type="transmembrane region" description="Helical" evidence="7">
    <location>
        <begin position="153"/>
        <end position="175"/>
    </location>
</feature>
<keyword evidence="9" id="KW-1185">Reference proteome</keyword>
<comment type="caution">
    <text evidence="8">The sequence shown here is derived from an EMBL/GenBank/DDBJ whole genome shotgun (WGS) entry which is preliminary data.</text>
</comment>
<keyword evidence="2" id="KW-1003">Cell membrane</keyword>
<feature type="region of interest" description="Disordered" evidence="6">
    <location>
        <begin position="502"/>
        <end position="558"/>
    </location>
</feature>
<protein>
    <submittedName>
        <fullName evidence="8">Uncharacterized protein</fullName>
    </submittedName>
</protein>
<dbReference type="PANTHER" id="PTHR23513:SF6">
    <property type="entry name" value="MAJOR FACILITATOR SUPERFAMILY ASSOCIATED DOMAIN-CONTAINING PROTEIN"/>
    <property type="match status" value="1"/>
</dbReference>
<feature type="transmembrane region" description="Helical" evidence="7">
    <location>
        <begin position="117"/>
        <end position="141"/>
    </location>
</feature>
<feature type="transmembrane region" description="Helical" evidence="7">
    <location>
        <begin position="562"/>
        <end position="582"/>
    </location>
</feature>
<evidence type="ECO:0000256" key="5">
    <source>
        <dbReference type="ARBA" id="ARBA00023136"/>
    </source>
</evidence>
<gene>
    <name evidence="8" type="ORF">CYY_001503</name>
</gene>
<feature type="transmembrane region" description="Helical" evidence="7">
    <location>
        <begin position="181"/>
        <end position="203"/>
    </location>
</feature>
<feature type="region of interest" description="Disordered" evidence="6">
    <location>
        <begin position="461"/>
        <end position="490"/>
    </location>
</feature>
<dbReference type="Proteomes" id="UP000695562">
    <property type="component" value="Unassembled WGS sequence"/>
</dbReference>
<dbReference type="OrthoDB" id="5344169at2759"/>
<evidence type="ECO:0000256" key="6">
    <source>
        <dbReference type="SAM" id="MobiDB-lite"/>
    </source>
</evidence>
<dbReference type="SUPFAM" id="SSF103473">
    <property type="entry name" value="MFS general substrate transporter"/>
    <property type="match status" value="1"/>
</dbReference>